<accession>A0AAJ7CB90</accession>
<evidence type="ECO:0000256" key="6">
    <source>
        <dbReference type="ARBA" id="ARBA00023145"/>
    </source>
</evidence>
<dbReference type="InterPro" id="IPR002138">
    <property type="entry name" value="Pept_C14_p10"/>
</dbReference>
<feature type="region of interest" description="Disordered" evidence="8">
    <location>
        <begin position="357"/>
        <end position="380"/>
    </location>
</feature>
<evidence type="ECO:0000259" key="9">
    <source>
        <dbReference type="PROSITE" id="PS50207"/>
    </source>
</evidence>
<evidence type="ECO:0000256" key="1">
    <source>
        <dbReference type="ARBA" id="ARBA00010134"/>
    </source>
</evidence>
<gene>
    <name evidence="12" type="primary">LOC107272788</name>
</gene>
<dbReference type="GO" id="GO:0005737">
    <property type="term" value="C:cytoplasm"/>
    <property type="evidence" value="ECO:0007669"/>
    <property type="project" value="TreeGrafter"/>
</dbReference>
<evidence type="ECO:0000256" key="2">
    <source>
        <dbReference type="ARBA" id="ARBA00022670"/>
    </source>
</evidence>
<feature type="region of interest" description="Disordered" evidence="8">
    <location>
        <begin position="41"/>
        <end position="64"/>
    </location>
</feature>
<dbReference type="RefSeq" id="XP_015605767.2">
    <property type="nucleotide sequence ID" value="XM_015750281.2"/>
</dbReference>
<dbReference type="InterPro" id="IPR016129">
    <property type="entry name" value="Caspase_his_AS"/>
</dbReference>
<feature type="domain" description="Caspase family p10" evidence="9">
    <location>
        <begin position="240"/>
        <end position="335"/>
    </location>
</feature>
<dbReference type="PROSITE" id="PS50208">
    <property type="entry name" value="CASPASE_P20"/>
    <property type="match status" value="1"/>
</dbReference>
<keyword evidence="4" id="KW-0378">Hydrolase</keyword>
<comment type="similarity">
    <text evidence="1 7">Belongs to the peptidase C14A family.</text>
</comment>
<name>A0AAJ7CB90_CEPCN</name>
<dbReference type="PANTHER" id="PTHR10454:SF232">
    <property type="entry name" value="AT03047P-RELATED"/>
    <property type="match status" value="1"/>
</dbReference>
<dbReference type="GO" id="GO:0016322">
    <property type="term" value="P:neuron remodeling"/>
    <property type="evidence" value="ECO:0007669"/>
    <property type="project" value="UniProtKB-ARBA"/>
</dbReference>
<keyword evidence="5" id="KW-0788">Thiol protease</keyword>
<dbReference type="PRINTS" id="PR00376">
    <property type="entry name" value="IL1BCENZYME"/>
</dbReference>
<feature type="domain" description="Caspase family p20" evidence="10">
    <location>
        <begin position="103"/>
        <end position="224"/>
    </location>
</feature>
<evidence type="ECO:0000313" key="11">
    <source>
        <dbReference type="Proteomes" id="UP000694920"/>
    </source>
</evidence>
<evidence type="ECO:0000256" key="4">
    <source>
        <dbReference type="ARBA" id="ARBA00022801"/>
    </source>
</evidence>
<dbReference type="InterPro" id="IPR001309">
    <property type="entry name" value="Pept_C14_p20"/>
</dbReference>
<keyword evidence="6" id="KW-0865">Zymogen</keyword>
<evidence type="ECO:0000256" key="3">
    <source>
        <dbReference type="ARBA" id="ARBA00022703"/>
    </source>
</evidence>
<dbReference type="PANTHER" id="PTHR10454">
    <property type="entry name" value="CASPASE"/>
    <property type="match status" value="1"/>
</dbReference>
<dbReference type="GO" id="GO:0045476">
    <property type="term" value="P:nurse cell apoptotic process"/>
    <property type="evidence" value="ECO:0007669"/>
    <property type="project" value="UniProtKB-ARBA"/>
</dbReference>
<dbReference type="GO" id="GO:0006508">
    <property type="term" value="P:proteolysis"/>
    <property type="evidence" value="ECO:0007669"/>
    <property type="project" value="UniProtKB-KW"/>
</dbReference>
<evidence type="ECO:0000259" key="10">
    <source>
        <dbReference type="PROSITE" id="PS50208"/>
    </source>
</evidence>
<dbReference type="PROSITE" id="PS01121">
    <property type="entry name" value="CASPASE_HIS"/>
    <property type="match status" value="1"/>
</dbReference>
<dbReference type="InterPro" id="IPR015917">
    <property type="entry name" value="Pept_C14A"/>
</dbReference>
<dbReference type="GO" id="GO:0004197">
    <property type="term" value="F:cysteine-type endopeptidase activity"/>
    <property type="evidence" value="ECO:0007669"/>
    <property type="project" value="InterPro"/>
</dbReference>
<sequence length="380" mass="43061">MDCTAYLLQYHNKSYALRLCGLVFVSQQYQTMASAMRKVDKEIEEKSKGPSEVSSTKDIEESTTDSWPFRKSKTTVDIVSSKLNAVSLKLLPDAEEYKMDHQRRGVALIFNHIHFTNMSTRNGTVKDCKEMELTLMDLGFEVRVYNDPKMSTINAVLKQTAAEDHSDADCLVVVVMSHGESGMLHSGDVLYHVDTLWNPFTGDECTTLIGKPKLFFIQACRGERLDKGVKIIHETDSSTPSYTIPAYADILVAYSTYDGFYSWRNPDAGSWFIQAICHEFKLNGRKRDLLTILTFVNRRVAVEYQSYVPQNAKMNERKQIPSVVTMLTRLLYFRDRKNMNYEESGVRTVKNKVSGRDSLGHAEVESSSSSGAGRKLCEVQ</sequence>
<evidence type="ECO:0000256" key="5">
    <source>
        <dbReference type="ARBA" id="ARBA00022807"/>
    </source>
</evidence>
<evidence type="ECO:0000256" key="7">
    <source>
        <dbReference type="RuleBase" id="RU003971"/>
    </source>
</evidence>
<dbReference type="CDD" id="cd00032">
    <property type="entry name" value="CASc"/>
    <property type="match status" value="1"/>
</dbReference>
<dbReference type="InterPro" id="IPR002398">
    <property type="entry name" value="Pept_C14"/>
</dbReference>
<keyword evidence="11" id="KW-1185">Reference proteome</keyword>
<evidence type="ECO:0000256" key="8">
    <source>
        <dbReference type="SAM" id="MobiDB-lite"/>
    </source>
</evidence>
<dbReference type="AlphaFoldDB" id="A0AAJ7CB90"/>
<dbReference type="FunFam" id="3.40.50.1460:FF:000001">
    <property type="entry name" value="Caspase-3 preproprotein"/>
    <property type="match status" value="1"/>
</dbReference>
<dbReference type="SMART" id="SM00115">
    <property type="entry name" value="CASc"/>
    <property type="match status" value="1"/>
</dbReference>
<dbReference type="Proteomes" id="UP000694920">
    <property type="component" value="Unplaced"/>
</dbReference>
<keyword evidence="2" id="KW-0645">Protease</keyword>
<organism evidence="11 12">
    <name type="scientific">Cephus cinctus</name>
    <name type="common">Wheat stem sawfly</name>
    <dbReference type="NCBI Taxonomy" id="211228"/>
    <lineage>
        <taxon>Eukaryota</taxon>
        <taxon>Metazoa</taxon>
        <taxon>Ecdysozoa</taxon>
        <taxon>Arthropoda</taxon>
        <taxon>Hexapoda</taxon>
        <taxon>Insecta</taxon>
        <taxon>Pterygota</taxon>
        <taxon>Neoptera</taxon>
        <taxon>Endopterygota</taxon>
        <taxon>Hymenoptera</taxon>
        <taxon>Cephoidea</taxon>
        <taxon>Cephidae</taxon>
        <taxon>Cephus</taxon>
    </lineage>
</organism>
<dbReference type="InterPro" id="IPR029030">
    <property type="entry name" value="Caspase-like_dom_sf"/>
</dbReference>
<dbReference type="InterPro" id="IPR011600">
    <property type="entry name" value="Pept_C14_caspase"/>
</dbReference>
<dbReference type="PROSITE" id="PS50207">
    <property type="entry name" value="CASPASE_P10"/>
    <property type="match status" value="1"/>
</dbReference>
<dbReference type="SUPFAM" id="SSF52129">
    <property type="entry name" value="Caspase-like"/>
    <property type="match status" value="1"/>
</dbReference>
<dbReference type="GeneID" id="107272788"/>
<dbReference type="InterPro" id="IPR033139">
    <property type="entry name" value="Caspase_cys_AS"/>
</dbReference>
<keyword evidence="3" id="KW-0053">Apoptosis</keyword>
<evidence type="ECO:0000313" key="12">
    <source>
        <dbReference type="RefSeq" id="XP_015605767.2"/>
    </source>
</evidence>
<dbReference type="GO" id="GO:0043525">
    <property type="term" value="P:positive regulation of neuron apoptotic process"/>
    <property type="evidence" value="ECO:0007669"/>
    <property type="project" value="TreeGrafter"/>
</dbReference>
<proteinExistence type="inferred from homology"/>
<dbReference type="PROSITE" id="PS01122">
    <property type="entry name" value="CASPASE_CYS"/>
    <property type="match status" value="1"/>
</dbReference>
<feature type="compositionally biased region" description="Basic and acidic residues" evidence="8">
    <location>
        <begin position="41"/>
        <end position="60"/>
    </location>
</feature>
<dbReference type="Gene3D" id="3.40.50.1460">
    <property type="match status" value="1"/>
</dbReference>
<dbReference type="GO" id="GO:0045751">
    <property type="term" value="P:negative regulation of Toll signaling pathway"/>
    <property type="evidence" value="ECO:0007669"/>
    <property type="project" value="UniProtKB-ARBA"/>
</dbReference>
<dbReference type="Pfam" id="PF00656">
    <property type="entry name" value="Peptidase_C14"/>
    <property type="match status" value="1"/>
</dbReference>
<dbReference type="GO" id="GO:1990525">
    <property type="term" value="F:BIR domain binding"/>
    <property type="evidence" value="ECO:0007669"/>
    <property type="project" value="UniProtKB-ARBA"/>
</dbReference>
<reference evidence="12" key="1">
    <citation type="submission" date="2025-08" db="UniProtKB">
        <authorList>
            <consortium name="RefSeq"/>
        </authorList>
    </citation>
    <scope>IDENTIFICATION</scope>
</reference>
<protein>
    <submittedName>
        <fullName evidence="12">Caspase-1 isoform X1</fullName>
    </submittedName>
</protein>
<dbReference type="KEGG" id="ccin:107272788"/>